<protein>
    <submittedName>
        <fullName evidence="1">Uncharacterized protein</fullName>
    </submittedName>
</protein>
<sequence>SSCSSAAPRPRLVPFEEPCSAPPDAGGGAHVLGVKGPEAGCCCSEESGDVIGDSSECLKEG</sequence>
<keyword evidence="2" id="KW-1185">Reference proteome</keyword>
<dbReference type="EnsemblPlants" id="Pp3c22_17010V3.2">
    <property type="protein sequence ID" value="PAC:32902981.CDS.1"/>
    <property type="gene ID" value="Pp3c22_17010"/>
</dbReference>
<reference evidence="1 2" key="1">
    <citation type="journal article" date="2008" name="Science">
        <title>The Physcomitrella genome reveals evolutionary insights into the conquest of land by plants.</title>
        <authorList>
            <person name="Rensing S."/>
            <person name="Lang D."/>
            <person name="Zimmer A."/>
            <person name="Terry A."/>
            <person name="Salamov A."/>
            <person name="Shapiro H."/>
            <person name="Nishiyama T."/>
            <person name="Perroud P.-F."/>
            <person name="Lindquist E."/>
            <person name="Kamisugi Y."/>
            <person name="Tanahashi T."/>
            <person name="Sakakibara K."/>
            <person name="Fujita T."/>
            <person name="Oishi K."/>
            <person name="Shin-I T."/>
            <person name="Kuroki Y."/>
            <person name="Toyoda A."/>
            <person name="Suzuki Y."/>
            <person name="Hashimoto A."/>
            <person name="Yamaguchi K."/>
            <person name="Sugano A."/>
            <person name="Kohara Y."/>
            <person name="Fujiyama A."/>
            <person name="Anterola A."/>
            <person name="Aoki S."/>
            <person name="Ashton N."/>
            <person name="Barbazuk W.B."/>
            <person name="Barker E."/>
            <person name="Bennetzen J."/>
            <person name="Bezanilla M."/>
            <person name="Blankenship R."/>
            <person name="Cho S.H."/>
            <person name="Dutcher S."/>
            <person name="Estelle M."/>
            <person name="Fawcett J.A."/>
            <person name="Gundlach H."/>
            <person name="Hanada K."/>
            <person name="Heyl A."/>
            <person name="Hicks K.A."/>
            <person name="Hugh J."/>
            <person name="Lohr M."/>
            <person name="Mayer K."/>
            <person name="Melkozernov A."/>
            <person name="Murata T."/>
            <person name="Nelson D."/>
            <person name="Pils B."/>
            <person name="Prigge M."/>
            <person name="Reiss B."/>
            <person name="Renner T."/>
            <person name="Rombauts S."/>
            <person name="Rushton P."/>
            <person name="Sanderfoot A."/>
            <person name="Schween G."/>
            <person name="Shiu S.-H."/>
            <person name="Stueber K."/>
            <person name="Theodoulou F.L."/>
            <person name="Tu H."/>
            <person name="Van de Peer Y."/>
            <person name="Verrier P.J."/>
            <person name="Waters E."/>
            <person name="Wood A."/>
            <person name="Yang L."/>
            <person name="Cove D."/>
            <person name="Cuming A."/>
            <person name="Hasebe M."/>
            <person name="Lucas S."/>
            <person name="Mishler D.B."/>
            <person name="Reski R."/>
            <person name="Grigoriev I."/>
            <person name="Quatrano R.S."/>
            <person name="Boore J.L."/>
        </authorList>
    </citation>
    <scope>NUCLEOTIDE SEQUENCE [LARGE SCALE GENOMIC DNA]</scope>
    <source>
        <strain evidence="1 2">cv. Gransden 2004</strain>
    </source>
</reference>
<dbReference type="Proteomes" id="UP000006727">
    <property type="component" value="Chromosome 22"/>
</dbReference>
<name>A0A7I3YW93_PHYPA</name>
<evidence type="ECO:0000313" key="1">
    <source>
        <dbReference type="EnsemblPlants" id="PAC:32902981.CDS.1"/>
    </source>
</evidence>
<accession>A0A7I3YW93</accession>
<evidence type="ECO:0000313" key="2">
    <source>
        <dbReference type="Proteomes" id="UP000006727"/>
    </source>
</evidence>
<reference evidence="1" key="3">
    <citation type="submission" date="2020-12" db="UniProtKB">
        <authorList>
            <consortium name="EnsemblPlants"/>
        </authorList>
    </citation>
    <scope>IDENTIFICATION</scope>
</reference>
<dbReference type="AlphaFoldDB" id="A0A7I3YW93"/>
<proteinExistence type="predicted"/>
<dbReference type="EMBL" id="ABEU02000022">
    <property type="status" value="NOT_ANNOTATED_CDS"/>
    <property type="molecule type" value="Genomic_DNA"/>
</dbReference>
<organism evidence="1 2">
    <name type="scientific">Physcomitrium patens</name>
    <name type="common">Spreading-leaved earth moss</name>
    <name type="synonym">Physcomitrella patens</name>
    <dbReference type="NCBI Taxonomy" id="3218"/>
    <lineage>
        <taxon>Eukaryota</taxon>
        <taxon>Viridiplantae</taxon>
        <taxon>Streptophyta</taxon>
        <taxon>Embryophyta</taxon>
        <taxon>Bryophyta</taxon>
        <taxon>Bryophytina</taxon>
        <taxon>Bryopsida</taxon>
        <taxon>Funariidae</taxon>
        <taxon>Funariales</taxon>
        <taxon>Funariaceae</taxon>
        <taxon>Physcomitrium</taxon>
    </lineage>
</organism>
<reference evidence="1 2" key="2">
    <citation type="journal article" date="2018" name="Plant J.">
        <title>The Physcomitrella patens chromosome-scale assembly reveals moss genome structure and evolution.</title>
        <authorList>
            <person name="Lang D."/>
            <person name="Ullrich K.K."/>
            <person name="Murat F."/>
            <person name="Fuchs J."/>
            <person name="Jenkins J."/>
            <person name="Haas F.B."/>
            <person name="Piednoel M."/>
            <person name="Gundlach H."/>
            <person name="Van Bel M."/>
            <person name="Meyberg R."/>
            <person name="Vives C."/>
            <person name="Morata J."/>
            <person name="Symeonidi A."/>
            <person name="Hiss M."/>
            <person name="Muchero W."/>
            <person name="Kamisugi Y."/>
            <person name="Saleh O."/>
            <person name="Blanc G."/>
            <person name="Decker E.L."/>
            <person name="van Gessel N."/>
            <person name="Grimwood J."/>
            <person name="Hayes R.D."/>
            <person name="Graham S.W."/>
            <person name="Gunter L.E."/>
            <person name="McDaniel S.F."/>
            <person name="Hoernstein S.N.W."/>
            <person name="Larsson A."/>
            <person name="Li F.W."/>
            <person name="Perroud P.F."/>
            <person name="Phillips J."/>
            <person name="Ranjan P."/>
            <person name="Rokshar D.S."/>
            <person name="Rothfels C.J."/>
            <person name="Schneider L."/>
            <person name="Shu S."/>
            <person name="Stevenson D.W."/>
            <person name="Thummler F."/>
            <person name="Tillich M."/>
            <person name="Villarreal Aguilar J.C."/>
            <person name="Widiez T."/>
            <person name="Wong G.K."/>
            <person name="Wymore A."/>
            <person name="Zhang Y."/>
            <person name="Zimmer A.D."/>
            <person name="Quatrano R.S."/>
            <person name="Mayer K.F.X."/>
            <person name="Goodstein D."/>
            <person name="Casacuberta J.M."/>
            <person name="Vandepoele K."/>
            <person name="Reski R."/>
            <person name="Cuming A.C."/>
            <person name="Tuskan G.A."/>
            <person name="Maumus F."/>
            <person name="Salse J."/>
            <person name="Schmutz J."/>
            <person name="Rensing S.A."/>
        </authorList>
    </citation>
    <scope>NUCLEOTIDE SEQUENCE [LARGE SCALE GENOMIC DNA]</scope>
    <source>
        <strain evidence="1 2">cv. Gransden 2004</strain>
    </source>
</reference>
<dbReference type="Gramene" id="Pp3c22_17010V3.2">
    <property type="protein sequence ID" value="PAC:32902981.CDS.1"/>
    <property type="gene ID" value="Pp3c22_17010"/>
</dbReference>